<feature type="region of interest" description="Disordered" evidence="1">
    <location>
        <begin position="216"/>
        <end position="250"/>
    </location>
</feature>
<evidence type="ECO:0008006" key="4">
    <source>
        <dbReference type="Google" id="ProtNLM"/>
    </source>
</evidence>
<dbReference type="Gene3D" id="3.90.79.10">
    <property type="entry name" value="Nucleoside Triphosphate Pyrophosphohydrolase"/>
    <property type="match status" value="1"/>
</dbReference>
<dbReference type="SUPFAM" id="SSF55811">
    <property type="entry name" value="Nudix"/>
    <property type="match status" value="1"/>
</dbReference>
<comment type="caution">
    <text evidence="2">The sequence shown here is derived from an EMBL/GenBank/DDBJ whole genome shotgun (WGS) entry which is preliminary data.</text>
</comment>
<keyword evidence="3" id="KW-1185">Reference proteome</keyword>
<protein>
    <recommendedName>
        <fullName evidence="4">Nudix hydrolase domain-containing protein</fullName>
    </recommendedName>
</protein>
<reference evidence="2 3" key="1">
    <citation type="submission" date="2023-01" db="EMBL/GenBank/DDBJ databases">
        <title>Analysis of 21 Apiospora genomes using comparative genomics revels a genus with tremendous synthesis potential of carbohydrate active enzymes and secondary metabolites.</title>
        <authorList>
            <person name="Sorensen T."/>
        </authorList>
    </citation>
    <scope>NUCLEOTIDE SEQUENCE [LARGE SCALE GENOMIC DNA]</scope>
    <source>
        <strain evidence="2 3">CBS 114990</strain>
    </source>
</reference>
<dbReference type="EMBL" id="JAQQWN010000004">
    <property type="protein sequence ID" value="KAK8088485.1"/>
    <property type="molecule type" value="Genomic_DNA"/>
</dbReference>
<sequence length="266" mass="30555">MSSTESTPTKPEPKATDASDEEPDAYDDDNIIEVRSDAYRTQVLYIRSSYEQSVSAFKLPIPIFELLNPMTRKPLEVSAIVFNAQRDKVLLLQRLHVPNSWEVPSCSIFEGEKSALHAVVRMVHLCSGQVVRNIVRCAGFYEYESVPSWPPARRYCFVVEVDHPEEEEVPLWLQIYQSYAWLTPRTWTTRSTAVTERPSISTRLSCGGFSRRLSALREESSNRDNSTSMSKSKSTSTSKKDNTNRNKRRWTSMKKKERCLLTVFEL</sequence>
<feature type="region of interest" description="Disordered" evidence="1">
    <location>
        <begin position="1"/>
        <end position="30"/>
    </location>
</feature>
<dbReference type="GeneID" id="92040821"/>
<gene>
    <name evidence="2" type="ORF">PG997_003446</name>
</gene>
<accession>A0ABR1WZC6</accession>
<proteinExistence type="predicted"/>
<feature type="compositionally biased region" description="Low complexity" evidence="1">
    <location>
        <begin position="223"/>
        <end position="237"/>
    </location>
</feature>
<evidence type="ECO:0000256" key="1">
    <source>
        <dbReference type="SAM" id="MobiDB-lite"/>
    </source>
</evidence>
<name>A0ABR1WZC6_9PEZI</name>
<feature type="compositionally biased region" description="Acidic residues" evidence="1">
    <location>
        <begin position="18"/>
        <end position="30"/>
    </location>
</feature>
<organism evidence="2 3">
    <name type="scientific">Apiospora hydei</name>
    <dbReference type="NCBI Taxonomy" id="1337664"/>
    <lineage>
        <taxon>Eukaryota</taxon>
        <taxon>Fungi</taxon>
        <taxon>Dikarya</taxon>
        <taxon>Ascomycota</taxon>
        <taxon>Pezizomycotina</taxon>
        <taxon>Sordariomycetes</taxon>
        <taxon>Xylariomycetidae</taxon>
        <taxon>Amphisphaeriales</taxon>
        <taxon>Apiosporaceae</taxon>
        <taxon>Apiospora</taxon>
    </lineage>
</organism>
<dbReference type="InterPro" id="IPR015797">
    <property type="entry name" value="NUDIX_hydrolase-like_dom_sf"/>
</dbReference>
<evidence type="ECO:0000313" key="2">
    <source>
        <dbReference type="EMBL" id="KAK8088485.1"/>
    </source>
</evidence>
<dbReference type="Proteomes" id="UP001433268">
    <property type="component" value="Unassembled WGS sequence"/>
</dbReference>
<dbReference type="CDD" id="cd02883">
    <property type="entry name" value="NUDIX_Hydrolase"/>
    <property type="match status" value="1"/>
</dbReference>
<dbReference type="RefSeq" id="XP_066671379.1">
    <property type="nucleotide sequence ID" value="XM_066807761.1"/>
</dbReference>
<evidence type="ECO:0000313" key="3">
    <source>
        <dbReference type="Proteomes" id="UP001433268"/>
    </source>
</evidence>